<reference evidence="1 2" key="1">
    <citation type="submission" date="2016-10" db="EMBL/GenBank/DDBJ databases">
        <authorList>
            <person name="de Groot N.N."/>
        </authorList>
    </citation>
    <scope>NUCLEOTIDE SEQUENCE [LARGE SCALE GENOMIC DNA]</scope>
    <source>
        <strain evidence="1 2">CGMCC 1.9157</strain>
    </source>
</reference>
<keyword evidence="2" id="KW-1185">Reference proteome</keyword>
<protein>
    <submittedName>
        <fullName evidence="1">Uncharacterized protein</fullName>
    </submittedName>
</protein>
<dbReference type="STRING" id="655353.SAMN04488056_101318"/>
<dbReference type="Proteomes" id="UP000199236">
    <property type="component" value="Unassembled WGS sequence"/>
</dbReference>
<organism evidence="1 2">
    <name type="scientific">Cohaesibacter marisflavi</name>
    <dbReference type="NCBI Taxonomy" id="655353"/>
    <lineage>
        <taxon>Bacteria</taxon>
        <taxon>Pseudomonadati</taxon>
        <taxon>Pseudomonadota</taxon>
        <taxon>Alphaproteobacteria</taxon>
        <taxon>Hyphomicrobiales</taxon>
        <taxon>Cohaesibacteraceae</taxon>
    </lineage>
</organism>
<evidence type="ECO:0000313" key="2">
    <source>
        <dbReference type="Proteomes" id="UP000199236"/>
    </source>
</evidence>
<name>A0A1I5A2G2_9HYPH</name>
<dbReference type="AlphaFoldDB" id="A0A1I5A2G2"/>
<gene>
    <name evidence="1" type="ORF">SAMN04488056_101318</name>
</gene>
<evidence type="ECO:0000313" key="1">
    <source>
        <dbReference type="EMBL" id="SFN56563.1"/>
    </source>
</evidence>
<accession>A0A1I5A2G2</accession>
<sequence length="59" mass="6701">MQSLLLFTDNGLIIRDCIKHLTVLVPLGQWPRRNEPALHFGAFFLPILLSLSPQFIVSL</sequence>
<dbReference type="EMBL" id="FOVR01000001">
    <property type="protein sequence ID" value="SFN56563.1"/>
    <property type="molecule type" value="Genomic_DNA"/>
</dbReference>
<proteinExistence type="predicted"/>